<dbReference type="InterPro" id="IPR023827">
    <property type="entry name" value="Peptidase_S8_Asp-AS"/>
</dbReference>
<feature type="compositionally biased region" description="Low complexity" evidence="8">
    <location>
        <begin position="202"/>
        <end position="213"/>
    </location>
</feature>
<evidence type="ECO:0000256" key="10">
    <source>
        <dbReference type="SAM" id="SignalP"/>
    </source>
</evidence>
<evidence type="ECO:0000256" key="6">
    <source>
        <dbReference type="PROSITE-ProRule" id="PRU01240"/>
    </source>
</evidence>
<feature type="compositionally biased region" description="Polar residues" evidence="8">
    <location>
        <begin position="235"/>
        <end position="252"/>
    </location>
</feature>
<keyword evidence="9" id="KW-0472">Membrane</keyword>
<evidence type="ECO:0000313" key="13">
    <source>
        <dbReference type="Proteomes" id="UP000199515"/>
    </source>
</evidence>
<feature type="active site" description="Charge relay system" evidence="5 6">
    <location>
        <position position="125"/>
    </location>
</feature>
<feature type="compositionally biased region" description="Polar residues" evidence="8">
    <location>
        <begin position="324"/>
        <end position="334"/>
    </location>
</feature>
<dbReference type="STRING" id="589385.SAMN05421504_106247"/>
<dbReference type="PROSITE" id="PS51892">
    <property type="entry name" value="SUBTILASE"/>
    <property type="match status" value="1"/>
</dbReference>
<dbReference type="Proteomes" id="UP000199515">
    <property type="component" value="Unassembled WGS sequence"/>
</dbReference>
<keyword evidence="3 6" id="KW-0378">Hydrolase</keyword>
<sequence>MNWGKRTASLLLAAGIGVLSPAGSLPAWAQESTTPSPTPTPSQAQSDVPSWAPPPVSVQVPEDSGKPPESYEPKNQCVSKNLGVNIELVNKPWGQQYLQIEELHKIVQAKTKAEAGEGIKVAVIDTGVRAHRYFQDRVEGGGDYVITEDKGLKDCDGHGTEVAGIIAANPKNTGIGFIGVAPAARILSIRQSSQNYKKQDKTSSATSSSSSETPGGGQSKTETPSGENSGGDTGGQSFHGDTQPNQKNTGRQQGEEGSAGTLKSLAQAVVRAANAPGVKVMNLSVDNCRPAAAAMGEGEKQLQAAVKYAVEVKNVVVVAAAGNTGDNCKQNDQPNPEKPTSIVTPPWFSNDVISVGAIHKDGSVAPFSVFGPWVTVAAPGTEIISLDPAPESDGLANLTIEGGNEPSQIQGTSFAAPYVAGVVALVRQMYPDLDARGVMKRITETAQHPAAPGGRDNFVGYGVINPMAALTSSLPSERGVKAPVPVRFPADLPPANNANWKPMVVALAGAGGGLVALLITLFVVHTVRRNRSENS</sequence>
<dbReference type="Gene3D" id="3.40.50.200">
    <property type="entry name" value="Peptidase S8/S53 domain"/>
    <property type="match status" value="2"/>
</dbReference>
<dbReference type="RefSeq" id="WP_091293671.1">
    <property type="nucleotide sequence ID" value="NZ_FNON01000006.1"/>
</dbReference>
<dbReference type="InterPro" id="IPR022398">
    <property type="entry name" value="Peptidase_S8_His-AS"/>
</dbReference>
<dbReference type="EMBL" id="FNON01000006">
    <property type="protein sequence ID" value="SDY64671.1"/>
    <property type="molecule type" value="Genomic_DNA"/>
</dbReference>
<dbReference type="PROSITE" id="PS00136">
    <property type="entry name" value="SUBTILASE_ASP"/>
    <property type="match status" value="1"/>
</dbReference>
<feature type="active site" description="Charge relay system" evidence="5 6">
    <location>
        <position position="413"/>
    </location>
</feature>
<evidence type="ECO:0000256" key="7">
    <source>
        <dbReference type="RuleBase" id="RU003355"/>
    </source>
</evidence>
<dbReference type="PROSITE" id="PS00137">
    <property type="entry name" value="SUBTILASE_HIS"/>
    <property type="match status" value="1"/>
</dbReference>
<feature type="compositionally biased region" description="Basic and acidic residues" evidence="8">
    <location>
        <begin position="63"/>
        <end position="72"/>
    </location>
</feature>
<feature type="region of interest" description="Disordered" evidence="8">
    <location>
        <begin position="324"/>
        <end position="344"/>
    </location>
</feature>
<protein>
    <submittedName>
        <fullName evidence="12">Membrane-anchored mycosin MYCP</fullName>
    </submittedName>
</protein>
<dbReference type="PRINTS" id="PR00723">
    <property type="entry name" value="SUBTILISIN"/>
</dbReference>
<feature type="signal peptide" evidence="10">
    <location>
        <begin position="1"/>
        <end position="29"/>
    </location>
</feature>
<evidence type="ECO:0000259" key="11">
    <source>
        <dbReference type="Pfam" id="PF00082"/>
    </source>
</evidence>
<reference evidence="12 13" key="1">
    <citation type="submission" date="2016-10" db="EMBL/GenBank/DDBJ databases">
        <authorList>
            <person name="de Groot N.N."/>
        </authorList>
    </citation>
    <scope>NUCLEOTIDE SEQUENCE [LARGE SCALE GENOMIC DNA]</scope>
    <source>
        <strain evidence="12 13">CPCC 202699</strain>
    </source>
</reference>
<dbReference type="GO" id="GO:0005886">
    <property type="term" value="C:plasma membrane"/>
    <property type="evidence" value="ECO:0007669"/>
    <property type="project" value="TreeGrafter"/>
</dbReference>
<evidence type="ECO:0000256" key="4">
    <source>
        <dbReference type="ARBA" id="ARBA00022825"/>
    </source>
</evidence>
<dbReference type="GO" id="GO:0016485">
    <property type="term" value="P:protein processing"/>
    <property type="evidence" value="ECO:0007669"/>
    <property type="project" value="TreeGrafter"/>
</dbReference>
<feature type="region of interest" description="Disordered" evidence="8">
    <location>
        <begin position="194"/>
        <end position="261"/>
    </location>
</feature>
<keyword evidence="9" id="KW-0812">Transmembrane</keyword>
<evidence type="ECO:0000256" key="1">
    <source>
        <dbReference type="ARBA" id="ARBA00011073"/>
    </source>
</evidence>
<evidence type="ECO:0000256" key="8">
    <source>
        <dbReference type="SAM" id="MobiDB-lite"/>
    </source>
</evidence>
<gene>
    <name evidence="12" type="ORF">SAMN05421504_106247</name>
</gene>
<keyword evidence="2 6" id="KW-0645">Protease</keyword>
<dbReference type="InterPro" id="IPR015500">
    <property type="entry name" value="Peptidase_S8_subtilisin-rel"/>
</dbReference>
<keyword evidence="10" id="KW-0732">Signal</keyword>
<feature type="active site" description="Charge relay system" evidence="5 6">
    <location>
        <position position="158"/>
    </location>
</feature>
<evidence type="ECO:0000256" key="9">
    <source>
        <dbReference type="SAM" id="Phobius"/>
    </source>
</evidence>
<evidence type="ECO:0000256" key="3">
    <source>
        <dbReference type="ARBA" id="ARBA00022801"/>
    </source>
</evidence>
<keyword evidence="9" id="KW-1133">Transmembrane helix</keyword>
<evidence type="ECO:0000313" key="12">
    <source>
        <dbReference type="EMBL" id="SDY64671.1"/>
    </source>
</evidence>
<feature type="domain" description="Peptidase S8/S53" evidence="11">
    <location>
        <begin position="116"/>
        <end position="462"/>
    </location>
</feature>
<dbReference type="PANTHER" id="PTHR42884">
    <property type="entry name" value="PROPROTEIN CONVERTASE SUBTILISIN/KEXIN-RELATED"/>
    <property type="match status" value="1"/>
</dbReference>
<dbReference type="PROSITE" id="PS00138">
    <property type="entry name" value="SUBTILASE_SER"/>
    <property type="match status" value="1"/>
</dbReference>
<dbReference type="PANTHER" id="PTHR42884:SF14">
    <property type="entry name" value="NEUROENDOCRINE CONVERTASE 1"/>
    <property type="match status" value="1"/>
</dbReference>
<organism evidence="12 13">
    <name type="scientific">Amycolatopsis xylanica</name>
    <dbReference type="NCBI Taxonomy" id="589385"/>
    <lineage>
        <taxon>Bacteria</taxon>
        <taxon>Bacillati</taxon>
        <taxon>Actinomycetota</taxon>
        <taxon>Actinomycetes</taxon>
        <taxon>Pseudonocardiales</taxon>
        <taxon>Pseudonocardiaceae</taxon>
        <taxon>Amycolatopsis</taxon>
    </lineage>
</organism>
<name>A0A1H3LJU7_9PSEU</name>
<dbReference type="AlphaFoldDB" id="A0A1H3LJU7"/>
<comment type="similarity">
    <text evidence="1 6 7">Belongs to the peptidase S8 family.</text>
</comment>
<dbReference type="Pfam" id="PF00082">
    <property type="entry name" value="Peptidase_S8"/>
    <property type="match status" value="1"/>
</dbReference>
<dbReference type="InterPro" id="IPR000209">
    <property type="entry name" value="Peptidase_S8/S53_dom"/>
</dbReference>
<feature type="chain" id="PRO_5011736690" evidence="10">
    <location>
        <begin position="30"/>
        <end position="535"/>
    </location>
</feature>
<keyword evidence="13" id="KW-1185">Reference proteome</keyword>
<dbReference type="InterPro" id="IPR036852">
    <property type="entry name" value="Peptidase_S8/S53_dom_sf"/>
</dbReference>
<keyword evidence="4 6" id="KW-0720">Serine protease</keyword>
<feature type="transmembrane region" description="Helical" evidence="9">
    <location>
        <begin position="503"/>
        <end position="524"/>
    </location>
</feature>
<dbReference type="InterPro" id="IPR023828">
    <property type="entry name" value="Peptidase_S8_Ser-AS"/>
</dbReference>
<accession>A0A1H3LJU7</accession>
<dbReference type="SUPFAM" id="SSF52743">
    <property type="entry name" value="Subtilisin-like"/>
    <property type="match status" value="1"/>
</dbReference>
<dbReference type="GO" id="GO:0004252">
    <property type="term" value="F:serine-type endopeptidase activity"/>
    <property type="evidence" value="ECO:0007669"/>
    <property type="project" value="UniProtKB-UniRule"/>
</dbReference>
<dbReference type="OrthoDB" id="9798386at2"/>
<proteinExistence type="inferred from homology"/>
<evidence type="ECO:0000256" key="5">
    <source>
        <dbReference type="PIRSR" id="PIRSR615500-1"/>
    </source>
</evidence>
<feature type="region of interest" description="Disordered" evidence="8">
    <location>
        <begin position="26"/>
        <end position="74"/>
    </location>
</feature>
<evidence type="ECO:0000256" key="2">
    <source>
        <dbReference type="ARBA" id="ARBA00022670"/>
    </source>
</evidence>